<dbReference type="OrthoDB" id="3867411at2"/>
<name>A0A1W2EE51_KIBAR</name>
<dbReference type="Proteomes" id="UP000192674">
    <property type="component" value="Unassembled WGS sequence"/>
</dbReference>
<dbReference type="RefSeq" id="WP_084428553.1">
    <property type="nucleotide sequence ID" value="NZ_FWXV01000003.1"/>
</dbReference>
<gene>
    <name evidence="1" type="ORF">SAMN05661093_04221</name>
</gene>
<dbReference type="Pfam" id="PF06386">
    <property type="entry name" value="GvpL_GvpF"/>
    <property type="match status" value="1"/>
</dbReference>
<dbReference type="AlphaFoldDB" id="A0A1W2EE51"/>
<accession>A0A1W2EE51</accession>
<dbReference type="GO" id="GO:0031412">
    <property type="term" value="P:gas vesicle organization"/>
    <property type="evidence" value="ECO:0007669"/>
    <property type="project" value="InterPro"/>
</dbReference>
<sequence>MRLRLHGVVRAEHPVPTGVRLVTWEDLAVVVSEVPDGRSLGVDDAMAHLQMLCGMVTNGPVVPLRFGTFADDEAAIPVEVLKPSATTLRGHLDRLDGLVEVHVYLRSPQWGEDALAPVAALARESVSLPGTARRAFLLPLADVETARAAVAGHAAEFVAPLPAYSFLAPAAASRWGW</sequence>
<evidence type="ECO:0000313" key="2">
    <source>
        <dbReference type="Proteomes" id="UP000192674"/>
    </source>
</evidence>
<proteinExistence type="predicted"/>
<dbReference type="InterPro" id="IPR009430">
    <property type="entry name" value="GvpL/GvpF"/>
</dbReference>
<dbReference type="GO" id="GO:0031411">
    <property type="term" value="C:gas vesicle"/>
    <property type="evidence" value="ECO:0007669"/>
    <property type="project" value="InterPro"/>
</dbReference>
<keyword evidence="2" id="KW-1185">Reference proteome</keyword>
<dbReference type="EMBL" id="FWXV01000003">
    <property type="protein sequence ID" value="SMD07596.1"/>
    <property type="molecule type" value="Genomic_DNA"/>
</dbReference>
<protein>
    <submittedName>
        <fullName evidence="1">Gas vesicle synthesis protein GvpL/GvpF</fullName>
    </submittedName>
</protein>
<evidence type="ECO:0000313" key="1">
    <source>
        <dbReference type="EMBL" id="SMD07596.1"/>
    </source>
</evidence>
<reference evidence="1 2" key="1">
    <citation type="submission" date="2017-04" db="EMBL/GenBank/DDBJ databases">
        <authorList>
            <person name="Afonso C.L."/>
            <person name="Miller P.J."/>
            <person name="Scott M.A."/>
            <person name="Spackman E."/>
            <person name="Goraichik I."/>
            <person name="Dimitrov K.M."/>
            <person name="Suarez D.L."/>
            <person name="Swayne D.E."/>
        </authorList>
    </citation>
    <scope>NUCLEOTIDE SEQUENCE [LARGE SCALE GENOMIC DNA]</scope>
    <source>
        <strain evidence="1 2">DSM 43828</strain>
    </source>
</reference>
<organism evidence="1 2">
    <name type="scientific">Kibdelosporangium aridum</name>
    <dbReference type="NCBI Taxonomy" id="2030"/>
    <lineage>
        <taxon>Bacteria</taxon>
        <taxon>Bacillati</taxon>
        <taxon>Actinomycetota</taxon>
        <taxon>Actinomycetes</taxon>
        <taxon>Pseudonocardiales</taxon>
        <taxon>Pseudonocardiaceae</taxon>
        <taxon>Kibdelosporangium</taxon>
    </lineage>
</organism>